<organism evidence="1 2">
    <name type="scientific">Natribacillus halophilus</name>
    <dbReference type="NCBI Taxonomy" id="549003"/>
    <lineage>
        <taxon>Bacteria</taxon>
        <taxon>Bacillati</taxon>
        <taxon>Bacillota</taxon>
        <taxon>Bacilli</taxon>
        <taxon>Bacillales</taxon>
        <taxon>Bacillaceae</taxon>
        <taxon>Natribacillus</taxon>
    </lineage>
</organism>
<sequence>MRIVMSREYGVREEILVQHEQLDPSVRDFRDFVKRHPKLVREVRAGQATWNGLYQDWVILGDDERHWASYKDGTDHVHSDYSSSSIEGLLNGNQTVGSLVKKLGEMNVNDVQNYLNQFSGVMGNVQELMNQFQTKPGSGQRRETYDQPFSFRGF</sequence>
<keyword evidence="2" id="KW-1185">Reference proteome</keyword>
<name>A0A1G8MCZ2_9BACI</name>
<accession>A0A1G8MCZ2</accession>
<evidence type="ECO:0000313" key="2">
    <source>
        <dbReference type="Proteomes" id="UP000198853"/>
    </source>
</evidence>
<evidence type="ECO:0000313" key="1">
    <source>
        <dbReference type="EMBL" id="SDI65781.1"/>
    </source>
</evidence>
<dbReference type="AlphaFoldDB" id="A0A1G8MCZ2"/>
<dbReference type="Pfam" id="PF14071">
    <property type="entry name" value="YlbD_coat"/>
    <property type="match status" value="1"/>
</dbReference>
<dbReference type="EMBL" id="FNEN01000004">
    <property type="protein sequence ID" value="SDI65781.1"/>
    <property type="molecule type" value="Genomic_DNA"/>
</dbReference>
<proteinExistence type="predicted"/>
<reference evidence="1 2" key="1">
    <citation type="submission" date="2016-10" db="EMBL/GenBank/DDBJ databases">
        <authorList>
            <person name="de Groot N.N."/>
        </authorList>
    </citation>
    <scope>NUCLEOTIDE SEQUENCE [LARGE SCALE GENOMIC DNA]</scope>
    <source>
        <strain evidence="1 2">DSM 21771</strain>
    </source>
</reference>
<dbReference type="InterPro" id="IPR025953">
    <property type="entry name" value="YlbD_coat"/>
</dbReference>
<protein>
    <submittedName>
        <fullName evidence="1">Putative coat protein</fullName>
    </submittedName>
</protein>
<dbReference type="Proteomes" id="UP000198853">
    <property type="component" value="Unassembled WGS sequence"/>
</dbReference>
<keyword evidence="1" id="KW-0946">Virion</keyword>
<keyword evidence="1" id="KW-0167">Capsid protein</keyword>
<gene>
    <name evidence="1" type="ORF">SAMN04488123_10498</name>
</gene>